<dbReference type="Pfam" id="PF13622">
    <property type="entry name" value="4HBT_3"/>
    <property type="match status" value="1"/>
</dbReference>
<dbReference type="RefSeq" id="WP_058031975.1">
    <property type="nucleotide sequence ID" value="NZ_CP013188.1"/>
</dbReference>
<evidence type="ECO:0000259" key="1">
    <source>
        <dbReference type="Pfam" id="PF13622"/>
    </source>
</evidence>
<dbReference type="InterPro" id="IPR049450">
    <property type="entry name" value="ACOT8-like_C"/>
</dbReference>
<dbReference type="OrthoDB" id="7059210at2"/>
<dbReference type="CDD" id="cd03445">
    <property type="entry name" value="Thioesterase_II_repeat2"/>
    <property type="match status" value="1"/>
</dbReference>
<proteinExistence type="predicted"/>
<dbReference type="Pfam" id="PF20789">
    <property type="entry name" value="4HBT_3C"/>
    <property type="match status" value="1"/>
</dbReference>
<dbReference type="InterPro" id="IPR042171">
    <property type="entry name" value="Acyl-CoA_hotdog"/>
</dbReference>
<organism evidence="3 4">
    <name type="scientific">Pseudoalteromonas phenolica</name>
    <dbReference type="NCBI Taxonomy" id="161398"/>
    <lineage>
        <taxon>Bacteria</taxon>
        <taxon>Pseudomonadati</taxon>
        <taxon>Pseudomonadota</taxon>
        <taxon>Gammaproteobacteria</taxon>
        <taxon>Alteromonadales</taxon>
        <taxon>Pseudoalteromonadaceae</taxon>
        <taxon>Pseudoalteromonas</taxon>
    </lineage>
</organism>
<dbReference type="PATRIC" id="fig|161398.10.peg.3691"/>
<dbReference type="InterPro" id="IPR029069">
    <property type="entry name" value="HotDog_dom_sf"/>
</dbReference>
<protein>
    <submittedName>
        <fullName evidence="3">TesB family acyl-CoA thioesterase</fullName>
    </submittedName>
</protein>
<dbReference type="PANTHER" id="PTHR38110">
    <property type="entry name" value="CHROMOSOME 23, WHOLE GENOME SHOTGUN SEQUENCE"/>
    <property type="match status" value="1"/>
</dbReference>
<dbReference type="KEGG" id="pphe:PP2015_3616"/>
<name>A0A0S2K6N3_9GAMM</name>
<dbReference type="STRING" id="161398.PP2015_3616"/>
<feature type="domain" description="Acyl-CoA thioesterase-like N-terminal HotDog" evidence="1">
    <location>
        <begin position="19"/>
        <end position="104"/>
    </location>
</feature>
<dbReference type="PANTHER" id="PTHR38110:SF1">
    <property type="entry name" value="THIOESTERASE DOMAIN-CONTAINING PROTEIN"/>
    <property type="match status" value="1"/>
</dbReference>
<evidence type="ECO:0000313" key="4">
    <source>
        <dbReference type="Proteomes" id="UP000061457"/>
    </source>
</evidence>
<gene>
    <name evidence="3" type="ORF">PP2015_3616</name>
</gene>
<evidence type="ECO:0000313" key="3">
    <source>
        <dbReference type="EMBL" id="ALO44090.1"/>
    </source>
</evidence>
<reference evidence="3 4" key="1">
    <citation type="submission" date="2015-11" db="EMBL/GenBank/DDBJ databases">
        <authorList>
            <person name="Zhang Y."/>
            <person name="Guo Z."/>
        </authorList>
    </citation>
    <scope>NUCLEOTIDE SEQUENCE [LARGE SCALE GENOMIC DNA]</scope>
    <source>
        <strain evidence="3 4">KCTC 12086</strain>
    </source>
</reference>
<evidence type="ECO:0000259" key="2">
    <source>
        <dbReference type="Pfam" id="PF20789"/>
    </source>
</evidence>
<keyword evidence="4" id="KW-1185">Reference proteome</keyword>
<dbReference type="AlphaFoldDB" id="A0A0S2K6N3"/>
<sequence>MNLQNVLSQLERGLIGIRLPSTWCQGRTAFGGVSGALLFQAVKQVVKPTRRILSISTNFIGPLIAEQPFDIKVEVLREGKSASQVLARIEQDGSTCVLAQFCFGESRKSELLVSNDEAHQLVSPKVEQCIPYIPNMTPEFFQHVEICLQQGGMPFTGAMTSHLGGWMRFAEHEGSQNELQLLALSDAWPPTMLQMYPRPAPASTMSWYIEFLKPVQLEENQWFGFEAVTHNSADGYAIEEAKIWHPDGDLLALSRQTVAVFA</sequence>
<dbReference type="InterPro" id="IPR052389">
    <property type="entry name" value="Sec_Metab_Biosynth-Assoc"/>
</dbReference>
<feature type="domain" description="Acyl-CoA thioesterase-like C-terminal" evidence="2">
    <location>
        <begin position="132"/>
        <end position="260"/>
    </location>
</feature>
<dbReference type="InterPro" id="IPR049449">
    <property type="entry name" value="TesB_ACOT8-like_N"/>
</dbReference>
<dbReference type="SUPFAM" id="SSF54637">
    <property type="entry name" value="Thioesterase/thiol ester dehydrase-isomerase"/>
    <property type="match status" value="2"/>
</dbReference>
<dbReference type="Proteomes" id="UP000061457">
    <property type="component" value="Chromosome II"/>
</dbReference>
<accession>A0A0S2K6N3</accession>
<dbReference type="Gene3D" id="2.40.160.210">
    <property type="entry name" value="Acyl-CoA thioesterase, double hotdog domain"/>
    <property type="match status" value="1"/>
</dbReference>
<dbReference type="EMBL" id="CP013188">
    <property type="protein sequence ID" value="ALO44090.1"/>
    <property type="molecule type" value="Genomic_DNA"/>
</dbReference>